<dbReference type="Proteomes" id="UP000802098">
    <property type="component" value="Unassembled WGS sequence"/>
</dbReference>
<dbReference type="EMBL" id="JAAOCD010000002">
    <property type="protein sequence ID" value="NHK97726.1"/>
    <property type="molecule type" value="Genomic_DNA"/>
</dbReference>
<sequence>MTSIRLSLVSHTNVGKTTLARTLLGRDIGEVRDAPHVTEFAEMHPLLQSPAGDVLELWDTPGFGDTVRLVGRLRREGSALGWFLSEVWDRWRDRPFWATQQALRHVRDTSDVVLYLVNAAESPEAAGYVGPEMELLAWIGKPVVVLLNQLGPPRGPEAEAADVERWRQRLAAQAPVRAVLPMDAFARCWVQEGVLLRTIAGVLDGEARAAASRLAAAWAATRRETFDAAVDELAASLARIACARAPLPDGGWLSRRQDADAARHALADMLDREVRASTGRLLALHGLDGRAEREILDRVAAQVDLHARVGEGRAALVGGVLSGALAGLKADLATGGLTLGGGMLAGGLLGALGAAGIARGLNVVRGTDRGFASWSAEAMAPLAEAALLRYLAVAHFGRGRGEWAQGEAPPHWRAVVAEALAARAPEIDALWAARSTRADNAGDAESLARALRTPLTTALRVSLERLYPGAWAAVDNPPP</sequence>
<dbReference type="InterPro" id="IPR006073">
    <property type="entry name" value="GTP-bd"/>
</dbReference>
<reference evidence="2 3" key="1">
    <citation type="submission" date="2020-03" db="EMBL/GenBank/DDBJ databases">
        <title>Rubrivivax benzoatilyticus JA2 (sequenced after 10 years sub-culturing).</title>
        <authorList>
            <person name="Gupta D."/>
            <person name="Chintalapati S."/>
            <person name="Chintalapati V.R."/>
        </authorList>
    </citation>
    <scope>NUCLEOTIDE SEQUENCE [LARGE SCALE GENOMIC DNA]</scope>
    <source>
        <strain evidence="2 3">JA2-Mal</strain>
    </source>
</reference>
<dbReference type="Gene3D" id="3.40.50.300">
    <property type="entry name" value="P-loop containing nucleotide triphosphate hydrolases"/>
    <property type="match status" value="1"/>
</dbReference>
<dbReference type="CDD" id="cd00882">
    <property type="entry name" value="Ras_like_GTPase"/>
    <property type="match status" value="1"/>
</dbReference>
<dbReference type="InterPro" id="IPR027417">
    <property type="entry name" value="P-loop_NTPase"/>
</dbReference>
<dbReference type="SUPFAM" id="SSF52540">
    <property type="entry name" value="P-loop containing nucleoside triphosphate hydrolases"/>
    <property type="match status" value="1"/>
</dbReference>
<evidence type="ECO:0000259" key="1">
    <source>
        <dbReference type="Pfam" id="PF01926"/>
    </source>
</evidence>
<dbReference type="RefSeq" id="WP_009855831.1">
    <property type="nucleotide sequence ID" value="NZ_JAAOCD010000002.1"/>
</dbReference>
<dbReference type="InterPro" id="IPR021871">
    <property type="entry name" value="DUF3482"/>
</dbReference>
<dbReference type="Pfam" id="PF01926">
    <property type="entry name" value="MMR_HSR1"/>
    <property type="match status" value="1"/>
</dbReference>
<organism evidence="2 3">
    <name type="scientific">Rubrivivax benzoatilyticus</name>
    <dbReference type="NCBI Taxonomy" id="316997"/>
    <lineage>
        <taxon>Bacteria</taxon>
        <taxon>Pseudomonadati</taxon>
        <taxon>Pseudomonadota</taxon>
        <taxon>Betaproteobacteria</taxon>
        <taxon>Burkholderiales</taxon>
        <taxon>Sphaerotilaceae</taxon>
        <taxon>Rubrivivax</taxon>
    </lineage>
</organism>
<feature type="domain" description="G" evidence="1">
    <location>
        <begin position="8"/>
        <end position="148"/>
    </location>
</feature>
<comment type="caution">
    <text evidence="2">The sequence shown here is derived from an EMBL/GenBank/DDBJ whole genome shotgun (WGS) entry which is preliminary data.</text>
</comment>
<keyword evidence="3" id="KW-1185">Reference proteome</keyword>
<gene>
    <name evidence="2" type="ORF">G7087_05000</name>
</gene>
<proteinExistence type="predicted"/>
<evidence type="ECO:0000313" key="3">
    <source>
        <dbReference type="Proteomes" id="UP000802098"/>
    </source>
</evidence>
<evidence type="ECO:0000313" key="2">
    <source>
        <dbReference type="EMBL" id="NHK97726.1"/>
    </source>
</evidence>
<dbReference type="Pfam" id="PF11981">
    <property type="entry name" value="DUF3482"/>
    <property type="match status" value="1"/>
</dbReference>
<accession>A0ABX0HTU0</accession>
<name>A0ABX0HTU0_9BURK</name>
<protein>
    <submittedName>
        <fullName evidence="2">GTPase domain-containing protein</fullName>
    </submittedName>
</protein>